<evidence type="ECO:0000313" key="3">
    <source>
        <dbReference type="Proteomes" id="UP001430679"/>
    </source>
</evidence>
<sequence length="84" mass="9700">MENSNRLLLKVMKLVAKYVNTLFVVTPMTLIMAVCVLILNNGYEKEAWIFTFFKSWLIMLPIAYVSALIIIPLANKLTLYIFRA</sequence>
<reference evidence="2" key="1">
    <citation type="submission" date="2021-11" db="EMBL/GenBank/DDBJ databases">
        <title>Description of novel Flavobacterium species.</title>
        <authorList>
            <person name="Saticioglu I.B."/>
            <person name="Ay H."/>
            <person name="Altun S."/>
            <person name="Duman M."/>
        </authorList>
    </citation>
    <scope>NUCLEOTIDE SEQUENCE</scope>
    <source>
        <strain evidence="2">F-30</strain>
    </source>
</reference>
<keyword evidence="3" id="KW-1185">Reference proteome</keyword>
<feature type="transmembrane region" description="Helical" evidence="1">
    <location>
        <begin position="55"/>
        <end position="74"/>
    </location>
</feature>
<dbReference type="EMBL" id="JAJJMM010000001">
    <property type="protein sequence ID" value="MCC9064950.1"/>
    <property type="molecule type" value="Genomic_DNA"/>
</dbReference>
<dbReference type="InterPro" id="IPR021529">
    <property type="entry name" value="DUF2798"/>
</dbReference>
<protein>
    <submittedName>
        <fullName evidence="2">DUF2798 domain-containing protein</fullName>
    </submittedName>
</protein>
<evidence type="ECO:0000256" key="1">
    <source>
        <dbReference type="SAM" id="Phobius"/>
    </source>
</evidence>
<gene>
    <name evidence="2" type="ORF">LNP81_18240</name>
</gene>
<dbReference type="Proteomes" id="UP001430679">
    <property type="component" value="Unassembled WGS sequence"/>
</dbReference>
<comment type="caution">
    <text evidence="2">The sequence shown here is derived from an EMBL/GenBank/DDBJ whole genome shotgun (WGS) entry which is preliminary data.</text>
</comment>
<keyword evidence="1" id="KW-0472">Membrane</keyword>
<organism evidence="2 3">
    <name type="scientific">Flavobacterium piscisymbiosum</name>
    <dbReference type="NCBI Taxonomy" id="2893753"/>
    <lineage>
        <taxon>Bacteria</taxon>
        <taxon>Pseudomonadati</taxon>
        <taxon>Bacteroidota</taxon>
        <taxon>Flavobacteriia</taxon>
        <taxon>Flavobacteriales</taxon>
        <taxon>Flavobacteriaceae</taxon>
        <taxon>Flavobacterium</taxon>
    </lineage>
</organism>
<keyword evidence="1" id="KW-1133">Transmembrane helix</keyword>
<dbReference type="RefSeq" id="WP_230038321.1">
    <property type="nucleotide sequence ID" value="NZ_JAJJMM010000001.1"/>
</dbReference>
<keyword evidence="1" id="KW-0812">Transmembrane</keyword>
<proteinExistence type="predicted"/>
<evidence type="ECO:0000313" key="2">
    <source>
        <dbReference type="EMBL" id="MCC9064950.1"/>
    </source>
</evidence>
<name>A0ABS8MHI0_9FLAO</name>
<feature type="transmembrane region" description="Helical" evidence="1">
    <location>
        <begin position="21"/>
        <end position="43"/>
    </location>
</feature>
<accession>A0ABS8MHI0</accession>
<dbReference type="Pfam" id="PF11391">
    <property type="entry name" value="DUF2798"/>
    <property type="match status" value="1"/>
</dbReference>